<organism evidence="6 7">
    <name type="scientific">Parnassius apollo</name>
    <name type="common">Apollo butterfly</name>
    <name type="synonym">Papilio apollo</name>
    <dbReference type="NCBI Taxonomy" id="110799"/>
    <lineage>
        <taxon>Eukaryota</taxon>
        <taxon>Metazoa</taxon>
        <taxon>Ecdysozoa</taxon>
        <taxon>Arthropoda</taxon>
        <taxon>Hexapoda</taxon>
        <taxon>Insecta</taxon>
        <taxon>Pterygota</taxon>
        <taxon>Neoptera</taxon>
        <taxon>Endopterygota</taxon>
        <taxon>Lepidoptera</taxon>
        <taxon>Glossata</taxon>
        <taxon>Ditrysia</taxon>
        <taxon>Papilionoidea</taxon>
        <taxon>Papilionidae</taxon>
        <taxon>Parnassiinae</taxon>
        <taxon>Parnassini</taxon>
        <taxon>Parnassius</taxon>
        <taxon>Parnassius</taxon>
    </lineage>
</organism>
<dbReference type="Proteomes" id="UP000691718">
    <property type="component" value="Unassembled WGS sequence"/>
</dbReference>
<feature type="domain" description="ALMS motif" evidence="5">
    <location>
        <begin position="1499"/>
        <end position="1634"/>
    </location>
</feature>
<dbReference type="Pfam" id="PF15309">
    <property type="entry name" value="ALMS_motif"/>
    <property type="match status" value="1"/>
</dbReference>
<feature type="region of interest" description="Disordered" evidence="4">
    <location>
        <begin position="1309"/>
        <end position="1336"/>
    </location>
</feature>
<feature type="region of interest" description="Disordered" evidence="4">
    <location>
        <begin position="470"/>
        <end position="523"/>
    </location>
</feature>
<evidence type="ECO:0000256" key="2">
    <source>
        <dbReference type="ARBA" id="ARBA00022490"/>
    </source>
</evidence>
<evidence type="ECO:0000259" key="5">
    <source>
        <dbReference type="Pfam" id="PF15309"/>
    </source>
</evidence>
<feature type="region of interest" description="Disordered" evidence="4">
    <location>
        <begin position="1"/>
        <end position="101"/>
    </location>
</feature>
<feature type="compositionally biased region" description="Basic and acidic residues" evidence="4">
    <location>
        <begin position="34"/>
        <end position="46"/>
    </location>
</feature>
<feature type="region of interest" description="Disordered" evidence="4">
    <location>
        <begin position="301"/>
        <end position="320"/>
    </location>
</feature>
<evidence type="ECO:0000256" key="3">
    <source>
        <dbReference type="ARBA" id="ARBA00023212"/>
    </source>
</evidence>
<dbReference type="OrthoDB" id="7372634at2759"/>
<feature type="compositionally biased region" description="Polar residues" evidence="4">
    <location>
        <begin position="474"/>
        <end position="490"/>
    </location>
</feature>
<feature type="compositionally biased region" description="Basic and acidic residues" evidence="4">
    <location>
        <begin position="67"/>
        <end position="84"/>
    </location>
</feature>
<dbReference type="GO" id="GO:0005813">
    <property type="term" value="C:centrosome"/>
    <property type="evidence" value="ECO:0007669"/>
    <property type="project" value="UniProtKB-SubCell"/>
</dbReference>
<feature type="region of interest" description="Disordered" evidence="4">
    <location>
        <begin position="428"/>
        <end position="457"/>
    </location>
</feature>
<feature type="compositionally biased region" description="Polar residues" evidence="4">
    <location>
        <begin position="437"/>
        <end position="453"/>
    </location>
</feature>
<keyword evidence="7" id="KW-1185">Reference proteome</keyword>
<keyword evidence="3" id="KW-0206">Cytoskeleton</keyword>
<keyword evidence="2" id="KW-0963">Cytoplasm</keyword>
<feature type="compositionally biased region" description="Polar residues" evidence="4">
    <location>
        <begin position="86"/>
        <end position="101"/>
    </location>
</feature>
<sequence length="1648" mass="186588">MKVQTDSSDSGDGQTGSSTELCRISIKYTVQEPSSKDDNLETKDDSVSPPIITEEPNLDLSPQCDNESVKSDDNNSQKSTDAHLDTSINKPFSPTSSITSQRKLEWDSLGDVGYENEGERKASNCGLSTLERLALHQQYSNNDPKQDTQFGPPTCHSTPVETNISQKERKGNVKKTTKIQKKDVNFVKLNVPCSSEVNPTAINVNLTKHISFNVDKDGDVMVEDSKNSVKLTSDKVSVETEMTPQTRFDKEIQTSLTNNKIIEDKLISATEKQNGKHVYEPNFPILIALNTLRKRKRRKKYRALKKKASSSSKVKKNLKTKSIEQVSEAESFEYMPGHMYSQNQINSNNIKDSDSVGNKSSLESNGGFTYDSSKETVNSFTKDLEKSIDLLKKALRPKYDNTSLKEKLIKEVVQRLLKTRYRDDDSGTVFLSGLNLPKSNHTTTSTSDGNNIDINKVKRPKKSILRVDKFNPNGMASTSQSTPNLHTLAQSDKPGNIVHKPKFSNTESDFSSRERTSSDTANKMSSEELYNKYLEALKREQIHKKRLRGKEILLKKKLISSDTCIKTTPETCEKSRDRLYKLIKDLACNNVDDGSGDASRLGDSSSNNDKYRNIKKQSHSVFTLASGQSICQAQSKLQKTCQNNIRGISEAGCSKNDNHYCCCANHNVNDKAEVNEISLQKGEEKISQRICQLRCHVENNTDLLLTKKSAVNCKKSPRETDKIILENAKDIKYVCLCSNKGKEQEIPEKLLIYKCSRVAQEGIGLSDTMSKASSSVGVQCSSDSCNNQITDKKSSGATVPDKVSCLNRELQYSHSSSPPVDRPVRKVSTSSQTNVNLDFLLRRGSSDKSVTSLSSNDKHRQESNLGIEKSATNLYGRYNVISELLHGSTRWTQTDISIDPKISDPTISDVNLVKDLNCVKLINECERYRNSSQNILPIFENAKKDQFTTTNDSKTVHENQTNTDNSRNFLKNTKMIKEKNQSEESRVENKVVNTQLSEPNEDKFSIPIQGTNMTLVVSLGSNTPHYGDNTDLNTKALTINKKIMNKKATIFGEECSKGVQCNSTDIFTHSNKNDQKLIEDCDDNNFDDINKNDEVTTPYINSYFKNTSDDCKYNTYPKNSQNVKPLVRSNTDTCCLKNLNQNQNDNKIDEIDTQNYHAISKSKEIIKDQFDKSNNIVSQKSSRDSSSNTCVKDNKNLENVDQYECQKPNLVSKCDTDDEINIDPVLSMIQDITKRYTKKDMEKSKRKKCFKEIITVLNYLLDTEESTDQKESCNTDSALTIDQLREKNNSKCLTKKTFEDKGVQLSLKKNKKQKISTESSDVPPVSHHTSEFPTTSTDSRTWVLNKIRKECEKFHQKRCKSRSEQHKCVESSTTSNSCEKCNHTHHCPCRFKCKSHKSKQDTNKLKKKSVAYNLIIQTSDSVLSEETICKEDARSLQNIIVKIPPKHKQVTSAPFKEVSAKIERNLPNSHFRCESKVHRSRSLPNDTEMSSEDFSKMLKTCTVRDYLERNRPDFVEKSTKRQNCLKIINQTRSNERATKRKLLSMQLEHQQALNALSGEEIQQLARELGAQLRRKKVAPKFISEREMKKHSEKIYKSLPEVMQKKEEVKKENMKKTNLLMANIFKKNLQKKTLRGSVNLSNYSTVIQI</sequence>
<gene>
    <name evidence="6" type="ORF">PAPOLLO_LOCUS17822</name>
</gene>
<feature type="compositionally biased region" description="Basic residues" evidence="4">
    <location>
        <begin position="301"/>
        <end position="319"/>
    </location>
</feature>
<dbReference type="EMBL" id="CAJQZP010001149">
    <property type="protein sequence ID" value="CAG5022835.1"/>
    <property type="molecule type" value="Genomic_DNA"/>
</dbReference>
<protein>
    <submittedName>
        <fullName evidence="6">(apollo) hypothetical protein</fullName>
    </submittedName>
</protein>
<evidence type="ECO:0000256" key="4">
    <source>
        <dbReference type="SAM" id="MobiDB-lite"/>
    </source>
</evidence>
<evidence type="ECO:0000313" key="6">
    <source>
        <dbReference type="EMBL" id="CAG5022835.1"/>
    </source>
</evidence>
<reference evidence="6" key="1">
    <citation type="submission" date="2021-04" db="EMBL/GenBank/DDBJ databases">
        <authorList>
            <person name="Tunstrom K."/>
        </authorList>
    </citation>
    <scope>NUCLEOTIDE SEQUENCE</scope>
</reference>
<proteinExistence type="predicted"/>
<feature type="compositionally biased region" description="Low complexity" evidence="4">
    <location>
        <begin position="1"/>
        <end position="19"/>
    </location>
</feature>
<evidence type="ECO:0000256" key="1">
    <source>
        <dbReference type="ARBA" id="ARBA00004300"/>
    </source>
</evidence>
<dbReference type="InterPro" id="IPR029299">
    <property type="entry name" value="ALMS_motif"/>
</dbReference>
<accession>A0A8S3XGH2</accession>
<feature type="region of interest" description="Disordered" evidence="4">
    <location>
        <begin position="344"/>
        <end position="368"/>
    </location>
</feature>
<comment type="subcellular location">
    <subcellularLocation>
        <location evidence="1">Cytoplasm</location>
        <location evidence="1">Cytoskeleton</location>
        <location evidence="1">Microtubule organizing center</location>
        <location evidence="1">Centrosome</location>
    </subcellularLocation>
</comment>
<name>A0A8S3XGH2_PARAO</name>
<evidence type="ECO:0000313" key="7">
    <source>
        <dbReference type="Proteomes" id="UP000691718"/>
    </source>
</evidence>
<comment type="caution">
    <text evidence="6">The sequence shown here is derived from an EMBL/GenBank/DDBJ whole genome shotgun (WGS) entry which is preliminary data.</text>
</comment>